<keyword evidence="2" id="KW-1185">Reference proteome</keyword>
<dbReference type="InterPro" id="IPR007325">
    <property type="entry name" value="KFase/CYL"/>
</dbReference>
<dbReference type="Gene3D" id="3.50.30.50">
    <property type="entry name" value="Putative cyclase"/>
    <property type="match status" value="1"/>
</dbReference>
<dbReference type="EC" id="3.5.1.9" evidence="1"/>
<evidence type="ECO:0000313" key="1">
    <source>
        <dbReference type="EMBL" id="CAL2102162.1"/>
    </source>
</evidence>
<sequence length="250" mass="28393">MQATIHHNSRKYTIDLTEPLDISIAIDTSKQHINAWYLDDPEIVPVASGDWVGSVAEGADVNFNNISFNPHSHITHTECVGHITEEVYSINKHLNTFFFLAEVVTIAPEQLENGDFVISKKQLQHNLGNKKRDAIVIRTIPNLLDKKEMRYSNTNPPYMLEEAAVYLKEKGIKHLLIDLPSVDKEKDDGKLLSHNAFWNTQGVLRFDATITEFIYVPNNVVDGTYFLNLMVAPFENDATPSKPILYKIEM</sequence>
<dbReference type="Proteomes" id="UP001497527">
    <property type="component" value="Unassembled WGS sequence"/>
</dbReference>
<dbReference type="EMBL" id="CAXJIO010000010">
    <property type="protein sequence ID" value="CAL2102162.1"/>
    <property type="molecule type" value="Genomic_DNA"/>
</dbReference>
<keyword evidence="1" id="KW-0378">Hydrolase</keyword>
<accession>A0ABP1EXH1</accession>
<name>A0ABP1EXH1_9FLAO</name>
<gene>
    <name evidence="1" type="ORF">T190423A01A_10725</name>
</gene>
<comment type="caution">
    <text evidence="1">The sequence shown here is derived from an EMBL/GenBank/DDBJ whole genome shotgun (WGS) entry which is preliminary data.</text>
</comment>
<dbReference type="SUPFAM" id="SSF102198">
    <property type="entry name" value="Putative cyclase"/>
    <property type="match status" value="1"/>
</dbReference>
<evidence type="ECO:0000313" key="2">
    <source>
        <dbReference type="Proteomes" id="UP001497527"/>
    </source>
</evidence>
<dbReference type="GO" id="GO:0004061">
    <property type="term" value="F:arylformamidase activity"/>
    <property type="evidence" value="ECO:0007669"/>
    <property type="project" value="UniProtKB-EC"/>
</dbReference>
<dbReference type="Pfam" id="PF04199">
    <property type="entry name" value="Cyclase"/>
    <property type="match status" value="1"/>
</dbReference>
<organism evidence="1 2">
    <name type="scientific">Tenacibaculum polynesiense</name>
    <dbReference type="NCBI Taxonomy" id="3137857"/>
    <lineage>
        <taxon>Bacteria</taxon>
        <taxon>Pseudomonadati</taxon>
        <taxon>Bacteroidota</taxon>
        <taxon>Flavobacteriia</taxon>
        <taxon>Flavobacteriales</taxon>
        <taxon>Flavobacteriaceae</taxon>
        <taxon>Tenacibaculum</taxon>
    </lineage>
</organism>
<dbReference type="RefSeq" id="WP_348714365.1">
    <property type="nucleotide sequence ID" value="NZ_CAXJIO010000010.1"/>
</dbReference>
<dbReference type="InterPro" id="IPR037175">
    <property type="entry name" value="KFase_sf"/>
</dbReference>
<protein>
    <submittedName>
        <fullName evidence="1">Arylformamidase</fullName>
        <ecNumber evidence="1">3.5.1.9</ecNumber>
    </submittedName>
</protein>
<proteinExistence type="predicted"/>
<reference evidence="1 2" key="1">
    <citation type="submission" date="2024-05" db="EMBL/GenBank/DDBJ databases">
        <authorList>
            <person name="Duchaud E."/>
        </authorList>
    </citation>
    <scope>NUCLEOTIDE SEQUENCE [LARGE SCALE GENOMIC DNA]</scope>
    <source>
        <strain evidence="1">Ena-SAMPLE-TAB-13-05-2024-13:56:06:370-140308</strain>
    </source>
</reference>